<dbReference type="RefSeq" id="WP_129603243.1">
    <property type="nucleotide sequence ID" value="NZ_SBLB01000005.1"/>
</dbReference>
<dbReference type="Proteomes" id="UP000290407">
    <property type="component" value="Unassembled WGS sequence"/>
</dbReference>
<feature type="domain" description="ASPIC/UnbV" evidence="2">
    <location>
        <begin position="545"/>
        <end position="602"/>
    </location>
</feature>
<protein>
    <recommendedName>
        <fullName evidence="2">ASPIC/UnbV domain-containing protein</fullName>
    </recommendedName>
</protein>
<dbReference type="PANTHER" id="PTHR16026">
    <property type="entry name" value="CARTILAGE ACIDIC PROTEIN 1"/>
    <property type="match status" value="1"/>
</dbReference>
<dbReference type="Gene3D" id="2.130.10.130">
    <property type="entry name" value="Integrin alpha, N-terminal"/>
    <property type="match status" value="4"/>
</dbReference>
<dbReference type="SUPFAM" id="SSF69318">
    <property type="entry name" value="Integrin alpha N-terminal domain"/>
    <property type="match status" value="3"/>
</dbReference>
<name>A0A4V1RVZ3_9BACT</name>
<dbReference type="InterPro" id="IPR011519">
    <property type="entry name" value="UnbV_ASPIC"/>
</dbReference>
<evidence type="ECO:0000313" key="4">
    <source>
        <dbReference type="Proteomes" id="UP000290407"/>
    </source>
</evidence>
<proteinExistence type="predicted"/>
<keyword evidence="1" id="KW-0732">Signal</keyword>
<dbReference type="Pfam" id="PF07593">
    <property type="entry name" value="UnbV_ASPIC"/>
    <property type="match status" value="1"/>
</dbReference>
<reference evidence="3 4" key="1">
    <citation type="submission" date="2019-01" db="EMBL/GenBank/DDBJ databases">
        <title>Spirosoma flava sp. nov., a propanil-degrading bacterium isolated from herbicide-contaminated soil.</title>
        <authorList>
            <person name="Zhang L."/>
            <person name="Jiang J.-D."/>
        </authorList>
    </citation>
    <scope>NUCLEOTIDE SEQUENCE [LARGE SCALE GENOMIC DNA]</scope>
    <source>
        <strain evidence="3 4">TY50</strain>
    </source>
</reference>
<keyword evidence="4" id="KW-1185">Reference proteome</keyword>
<dbReference type="InterPro" id="IPR028994">
    <property type="entry name" value="Integrin_alpha_N"/>
</dbReference>
<sequence length="1129" mass="126250">MNNRICSLFAAASVALTLFTCQKADRQPATFRLLDATRTGISFTNELVPTNELNIFSYMYFYNGSGVGAGDFNNDGLVDLCFTANTGPNRLYLNKGQLRFTDVTEQTGINTGKGWANGVSVVDINQDGLLDLYISQVSGYADFKGHNRLFVCREITKAGVPVYDERAAEYGLDLVGLGTQAAFIDYDADGDLDLFQLNHSLHQNGTFGFRSAFQGKPHSTAGDRLFRNMSVERGPGQPVSFVEVTQQAGVISDVLGYGLGVGTGDVNFDGYPDLYIGNDFHENDYLYINQPDPKTGARLFREELDRQIRHTSQFSMGIDIADINNDAFPEIISLDMLPFDREILKRSEGEDSYNIFKYKIRQGYNYQFARNNLQLNNGNNTFSEIGMYAGVHATDWSWSPLFMDFDNDGRKDLFISNGIPKRMNDIDYIAFVSNETIQARMDRKEFTENDQSLTDKLPEIKLPNKFFRNQPDLRFQDLAATIDNDKPAYSNGAIYADLDNDGDLDVVTNNINDHPFVYENLSDTYAPGNQSLTIRLTGAAPNRNAIGAKCLIYRKGEVLSYEKFPVRGFQSSMEGPLTVGLGRRATIDSMLVVWPDNRYQRVMPDSSQRVISLRYQPGLPRFDYAAHRPRQPRTTAFTDITRPANLIYQHQENNFNEFDREALIPHMMSAEGPPLAVADVNRDGRDDVFVGSARDGKSGLFVQQPNGTFSQTYQPAFDRDSVYEDVDAVFADVDGDADPDLVVASGGNEYRGTSEYTQPRLYLNDGRGQFSRKPDAFPGIYLTAACVRATDLTGDGKPELFIGGRTIPFEYGMPPRSYLLRNDGTGRFTDMTARQAPEAATIGLVKQAEWVDFDADHDPDLLLTLEWDGICLLENRQGHFTKRMLTDLKGWWNFSLPHDFDNDGDLDILVGNLGLNSRLHASVEQPVRLYVGDFDHNQKTDQLLTYYLGNEEVLFANKAETEKQFPFIKKKFIYARDFARASIADLIGADNLTDARRLEANTFENLMLVNEGNGRFSARPLPMLAQLAPYQAATVIDANGDNLPDVLMGGNFYGCNIQMGRYDADYGLVLINKGQCRFEPTRLNGPPLTGQVKRILPLRIGSRPALAIARNNDSLLLLQPALTRSSAGR</sequence>
<dbReference type="Pfam" id="PF13517">
    <property type="entry name" value="FG-GAP_3"/>
    <property type="match status" value="5"/>
</dbReference>
<organism evidence="3 4">
    <name type="scientific">Spirosoma sordidisoli</name>
    <dbReference type="NCBI Taxonomy" id="2502893"/>
    <lineage>
        <taxon>Bacteria</taxon>
        <taxon>Pseudomonadati</taxon>
        <taxon>Bacteroidota</taxon>
        <taxon>Cytophagia</taxon>
        <taxon>Cytophagales</taxon>
        <taxon>Cytophagaceae</taxon>
        <taxon>Spirosoma</taxon>
    </lineage>
</organism>
<comment type="caution">
    <text evidence="3">The sequence shown here is derived from an EMBL/GenBank/DDBJ whole genome shotgun (WGS) entry which is preliminary data.</text>
</comment>
<evidence type="ECO:0000313" key="3">
    <source>
        <dbReference type="EMBL" id="RYC68468.1"/>
    </source>
</evidence>
<evidence type="ECO:0000259" key="2">
    <source>
        <dbReference type="Pfam" id="PF07593"/>
    </source>
</evidence>
<evidence type="ECO:0000256" key="1">
    <source>
        <dbReference type="ARBA" id="ARBA00022729"/>
    </source>
</evidence>
<dbReference type="EMBL" id="SBLB01000005">
    <property type="protein sequence ID" value="RYC68468.1"/>
    <property type="molecule type" value="Genomic_DNA"/>
</dbReference>
<dbReference type="AlphaFoldDB" id="A0A4V1RVZ3"/>
<accession>A0A4V1RVZ3</accession>
<gene>
    <name evidence="3" type="ORF">EQG79_19100</name>
</gene>
<dbReference type="PANTHER" id="PTHR16026:SF0">
    <property type="entry name" value="CARTILAGE ACIDIC PROTEIN 1"/>
    <property type="match status" value="1"/>
</dbReference>
<dbReference type="InterPro" id="IPR013517">
    <property type="entry name" value="FG-GAP"/>
</dbReference>
<dbReference type="InterPro" id="IPR027039">
    <property type="entry name" value="Crtac1"/>
</dbReference>